<keyword evidence="14" id="KW-1185">Reference proteome</keyword>
<keyword evidence="8 11" id="KW-1133">Transmembrane helix</keyword>
<feature type="transmembrane region" description="Helical" evidence="11">
    <location>
        <begin position="666"/>
        <end position="686"/>
    </location>
</feature>
<dbReference type="CDD" id="cd16024">
    <property type="entry name" value="GPI_EPT_2"/>
    <property type="match status" value="1"/>
</dbReference>
<evidence type="ECO:0000256" key="7">
    <source>
        <dbReference type="ARBA" id="ARBA00022824"/>
    </source>
</evidence>
<reference evidence="13 14" key="1">
    <citation type="journal article" date="2024" name="Plant Biotechnol. J.">
        <title>Dendrobium thyrsiflorum genome and its molecular insights into genes involved in important horticultural traits.</title>
        <authorList>
            <person name="Chen B."/>
            <person name="Wang J.Y."/>
            <person name="Zheng P.J."/>
            <person name="Li K.L."/>
            <person name="Liang Y.M."/>
            <person name="Chen X.F."/>
            <person name="Zhang C."/>
            <person name="Zhao X."/>
            <person name="He X."/>
            <person name="Zhang G.Q."/>
            <person name="Liu Z.J."/>
            <person name="Xu Q."/>
        </authorList>
    </citation>
    <scope>NUCLEOTIDE SEQUENCE [LARGE SCALE GENOMIC DNA]</scope>
    <source>
        <strain evidence="13">GZMU011</strain>
    </source>
</reference>
<evidence type="ECO:0000256" key="1">
    <source>
        <dbReference type="ARBA" id="ARBA00004477"/>
    </source>
</evidence>
<comment type="similarity">
    <text evidence="3">Belongs to the PIGG/PIGN/PIGO family. PIGG subfamily.</text>
</comment>
<evidence type="ECO:0000256" key="8">
    <source>
        <dbReference type="ARBA" id="ARBA00022989"/>
    </source>
</evidence>
<evidence type="ECO:0000256" key="10">
    <source>
        <dbReference type="ARBA" id="ARBA00023180"/>
    </source>
</evidence>
<feature type="transmembrane region" description="Helical" evidence="11">
    <location>
        <begin position="806"/>
        <end position="824"/>
    </location>
</feature>
<dbReference type="InterPro" id="IPR037674">
    <property type="entry name" value="PIG-G_N"/>
</dbReference>
<gene>
    <name evidence="13" type="ORF">M5K25_012163</name>
</gene>
<dbReference type="Pfam" id="PF19316">
    <property type="entry name" value="PIGO_PIGG"/>
    <property type="match status" value="1"/>
</dbReference>
<dbReference type="Proteomes" id="UP001552299">
    <property type="component" value="Unassembled WGS sequence"/>
</dbReference>
<dbReference type="InterPro" id="IPR002591">
    <property type="entry name" value="Phosphodiest/P_Trfase"/>
</dbReference>
<dbReference type="GO" id="GO:0005789">
    <property type="term" value="C:endoplasmic reticulum membrane"/>
    <property type="evidence" value="ECO:0007669"/>
    <property type="project" value="UniProtKB-SubCell"/>
</dbReference>
<dbReference type="InterPro" id="IPR045687">
    <property type="entry name" value="PIGG/GPI7_C"/>
</dbReference>
<dbReference type="GO" id="GO:0006506">
    <property type="term" value="P:GPI anchor biosynthetic process"/>
    <property type="evidence" value="ECO:0007669"/>
    <property type="project" value="UniProtKB-KW"/>
</dbReference>
<evidence type="ECO:0000256" key="4">
    <source>
        <dbReference type="ARBA" id="ARBA00022502"/>
    </source>
</evidence>
<feature type="transmembrane region" description="Helical" evidence="11">
    <location>
        <begin position="692"/>
        <end position="712"/>
    </location>
</feature>
<keyword evidence="10" id="KW-0325">Glycoprotein</keyword>
<feature type="transmembrane region" description="Helical" evidence="11">
    <location>
        <begin position="887"/>
        <end position="907"/>
    </location>
</feature>
<dbReference type="Gene3D" id="3.40.720.10">
    <property type="entry name" value="Alkaline Phosphatase, subunit A"/>
    <property type="match status" value="1"/>
</dbReference>
<keyword evidence="7" id="KW-0256">Endoplasmic reticulum</keyword>
<evidence type="ECO:0000256" key="9">
    <source>
        <dbReference type="ARBA" id="ARBA00023136"/>
    </source>
</evidence>
<comment type="subcellular location">
    <subcellularLocation>
        <location evidence="1">Endoplasmic reticulum membrane</location>
        <topology evidence="1">Multi-pass membrane protein</topology>
    </subcellularLocation>
</comment>
<keyword evidence="6 11" id="KW-0812">Transmembrane</keyword>
<dbReference type="InterPro" id="IPR017850">
    <property type="entry name" value="Alkaline_phosphatase_core_sf"/>
</dbReference>
<dbReference type="PANTHER" id="PTHR23072:SF0">
    <property type="entry name" value="GPI ETHANOLAMINE PHOSPHATE TRANSFERASE 2"/>
    <property type="match status" value="1"/>
</dbReference>
<evidence type="ECO:0000313" key="14">
    <source>
        <dbReference type="Proteomes" id="UP001552299"/>
    </source>
</evidence>
<dbReference type="AlphaFoldDB" id="A0ABD0UWV1"/>
<keyword evidence="4" id="KW-0337">GPI-anchor biosynthesis</keyword>
<feature type="transmembrane region" description="Helical" evidence="11">
    <location>
        <begin position="724"/>
        <end position="746"/>
    </location>
</feature>
<feature type="transmembrane region" description="Helical" evidence="11">
    <location>
        <begin position="960"/>
        <end position="990"/>
    </location>
</feature>
<feature type="transmembrane region" description="Helical" evidence="11">
    <location>
        <begin position="12"/>
        <end position="34"/>
    </location>
</feature>
<evidence type="ECO:0000256" key="6">
    <source>
        <dbReference type="ARBA" id="ARBA00022692"/>
    </source>
</evidence>
<proteinExistence type="inferred from homology"/>
<name>A0ABD0UWV1_DENTH</name>
<feature type="transmembrane region" description="Helical" evidence="11">
    <location>
        <begin position="483"/>
        <end position="503"/>
    </location>
</feature>
<comment type="caution">
    <text evidence="13">The sequence shown here is derived from an EMBL/GenBank/DDBJ whole genome shotgun (WGS) entry which is preliminary data.</text>
</comment>
<feature type="transmembrane region" description="Helical" evidence="11">
    <location>
        <begin position="524"/>
        <end position="543"/>
    </location>
</feature>
<dbReference type="PANTHER" id="PTHR23072">
    <property type="entry name" value="PHOSPHATIDYLINOSITOL GLYCAN-RELATED"/>
    <property type="match status" value="1"/>
</dbReference>
<dbReference type="EMBL" id="JANQDX010000010">
    <property type="protein sequence ID" value="KAL0917116.1"/>
    <property type="molecule type" value="Genomic_DNA"/>
</dbReference>
<protein>
    <recommendedName>
        <fullName evidence="12">GPI ethanolamine phosphate transferase 2 C-terminal domain-containing protein</fullName>
    </recommendedName>
</protein>
<feature type="transmembrane region" description="Helical" evidence="11">
    <location>
        <begin position="555"/>
        <end position="577"/>
    </location>
</feature>
<feature type="transmembrane region" description="Helical" evidence="11">
    <location>
        <begin position="830"/>
        <end position="848"/>
    </location>
</feature>
<evidence type="ECO:0000313" key="13">
    <source>
        <dbReference type="EMBL" id="KAL0917116.1"/>
    </source>
</evidence>
<sequence length="1000" mass="112766">MVTSSMSCGRLAGWISATVLLQILGLWLFVSGFFPVKPTVPGFSGPESYRMPTCEDVLVDERRDLLPDQLAKMYMDLSQIPPAFDRMILMVIDGLPAEFVLGKDGQPPEKSLMEAMPYTQFLLSERRAIAFHAKAAPPTVTMPRLKAMISGAIGGFLDVAFNFNTQAFLDDNLLDQFYQIGWKLVMFGDDTWIKLFPSLFRRYDGVSSFYVKDTVEVDFNVSRHLEVELAANDWKLMILHYLGLDHAGHIAGRHSLLMTSKLKEMDDTIRMIHTHNTLNGDDDGRRTLLVVVSDHGMTERGNHGGSSYEETDSLALFADLWSESLVYAPNMHNEVFQVDVASTLALLFGVPIPKNNVGVLLIEAFNSLTDEHKLRALELNSWQLLRLLQVHLPHLLCRDLREGARSGQVLQSNEYFDNIEEKLHHLYSKAKAAHTLWKLSERDSSGRSENSTNSYNAVASYYDFLRYGSEWLSHRATDKPMKLIFSGVVLLLLSSVLLFYLLFLQFKDHGTERKFGSALKNCSYVWHLDETFVSLGTFLHIFSLGASSMVEEEQYTWHFLSSTLCLILFYMTMVSFLKEQKTVSVEMKETKLDLHQSQITHISAATYTTRVILMKPLHTYFQKYSLLIVLICGRILRGWHQGGVNWVHLPDISKWLEQASSSCMKALEITSLLLVIMLSLFALSLLKSRTRYVLIASFGIVVLGFLVLLHIIENQPVNRSTSIAQIFYFNFGILVFGTFVLPPWILPLNFQEHTLLMKKSSNSHSSAVKTDGVLMGIQDSLYLVGVMYASSWCLLQLLLQQPVNAIPMLLIFVQTMACIIYFSASGHHRQLVEVAAVYFLGMAGHFYLGNSNTLATIDVAGAFIGISSYSMVFPSILMFIITFSSPILSYLSMLVCISTKDIVSLSLPERPDLSQLLKLMIAFPCLLPLVLNSSVLTTFTLILLVMRNHLFVWSVFSPKYLYVCAGTLSVYIGLYVVAVTVVYTCTVFFFRAKLLKFGNS</sequence>
<dbReference type="InterPro" id="IPR039527">
    <property type="entry name" value="PIGG/GPI7"/>
</dbReference>
<evidence type="ECO:0000256" key="3">
    <source>
        <dbReference type="ARBA" id="ARBA00005315"/>
    </source>
</evidence>
<evidence type="ECO:0000256" key="5">
    <source>
        <dbReference type="ARBA" id="ARBA00022679"/>
    </source>
</evidence>
<dbReference type="SUPFAM" id="SSF53649">
    <property type="entry name" value="Alkaline phosphatase-like"/>
    <property type="match status" value="1"/>
</dbReference>
<evidence type="ECO:0000256" key="2">
    <source>
        <dbReference type="ARBA" id="ARBA00004687"/>
    </source>
</evidence>
<feature type="transmembrane region" description="Helical" evidence="11">
    <location>
        <begin position="919"/>
        <end position="945"/>
    </location>
</feature>
<evidence type="ECO:0000259" key="12">
    <source>
        <dbReference type="Pfam" id="PF19316"/>
    </source>
</evidence>
<keyword evidence="5" id="KW-0808">Transferase</keyword>
<dbReference type="FunFam" id="3.40.720.10:FF:000078">
    <property type="entry name" value="GPI ethanolamine phosphate transferase 2 isoform X4"/>
    <property type="match status" value="1"/>
</dbReference>
<organism evidence="13 14">
    <name type="scientific">Dendrobium thyrsiflorum</name>
    <name type="common">Pinecone-like raceme dendrobium</name>
    <name type="synonym">Orchid</name>
    <dbReference type="NCBI Taxonomy" id="117978"/>
    <lineage>
        <taxon>Eukaryota</taxon>
        <taxon>Viridiplantae</taxon>
        <taxon>Streptophyta</taxon>
        <taxon>Embryophyta</taxon>
        <taxon>Tracheophyta</taxon>
        <taxon>Spermatophyta</taxon>
        <taxon>Magnoliopsida</taxon>
        <taxon>Liliopsida</taxon>
        <taxon>Asparagales</taxon>
        <taxon>Orchidaceae</taxon>
        <taxon>Epidendroideae</taxon>
        <taxon>Malaxideae</taxon>
        <taxon>Dendrobiinae</taxon>
        <taxon>Dendrobium</taxon>
    </lineage>
</organism>
<keyword evidence="9 11" id="KW-0472">Membrane</keyword>
<dbReference type="Pfam" id="PF01663">
    <property type="entry name" value="Phosphodiest"/>
    <property type="match status" value="1"/>
</dbReference>
<evidence type="ECO:0000256" key="11">
    <source>
        <dbReference type="SAM" id="Phobius"/>
    </source>
</evidence>
<comment type="pathway">
    <text evidence="2">Glycolipid biosynthesis; glycosylphosphatidylinositol-anchor biosynthesis.</text>
</comment>
<dbReference type="GO" id="GO:0016740">
    <property type="term" value="F:transferase activity"/>
    <property type="evidence" value="ECO:0007669"/>
    <property type="project" value="UniProtKB-KW"/>
</dbReference>
<accession>A0ABD0UWV1</accession>
<feature type="domain" description="GPI ethanolamine phosphate transferase 2 C-terminal" evidence="12">
    <location>
        <begin position="619"/>
        <end position="984"/>
    </location>
</feature>